<protein>
    <submittedName>
        <fullName evidence="1">Uncharacterized protein</fullName>
    </submittedName>
</protein>
<gene>
    <name evidence="1" type="ORF">FHP24_01405</name>
</gene>
<dbReference type="InterPro" id="IPR049847">
    <property type="entry name" value="CrpP-rel"/>
</dbReference>
<evidence type="ECO:0000313" key="1">
    <source>
        <dbReference type="EMBL" id="TNM64987.1"/>
    </source>
</evidence>
<accession>A0A5C4XNQ8</accession>
<sequence>MYFDTQISLDWQQRGMNARVLGLKIDANPVLPYVSGAQEAGEKDEWVQKAEAWSFGWCIEDASRSVGDRRDFFERFDPVPPLRETHQF</sequence>
<organism evidence="1 2">
    <name type="scientific">Aliirhizobium smilacinae</name>
    <dbReference type="NCBI Taxonomy" id="1395944"/>
    <lineage>
        <taxon>Bacteria</taxon>
        <taxon>Pseudomonadati</taxon>
        <taxon>Pseudomonadota</taxon>
        <taxon>Alphaproteobacteria</taxon>
        <taxon>Hyphomicrobiales</taxon>
        <taxon>Rhizobiaceae</taxon>
        <taxon>Aliirhizobium</taxon>
    </lineage>
</organism>
<name>A0A5C4XNQ8_9HYPH</name>
<proteinExistence type="predicted"/>
<dbReference type="OrthoDB" id="8399662at2"/>
<dbReference type="RefSeq" id="WP_139671855.1">
    <property type="nucleotide sequence ID" value="NZ_VDMN01000001.1"/>
</dbReference>
<dbReference type="NCBIfam" id="NF041856">
    <property type="entry name" value="CrpP_rel_fam"/>
    <property type="match status" value="1"/>
</dbReference>
<reference evidence="1 2" key="1">
    <citation type="submission" date="2019-06" db="EMBL/GenBank/DDBJ databases">
        <title>The draft genome of Rhizobium smilacinae PTYR-5.</title>
        <authorList>
            <person name="Liu L."/>
            <person name="Li L."/>
            <person name="Zhang X."/>
        </authorList>
    </citation>
    <scope>NUCLEOTIDE SEQUENCE [LARGE SCALE GENOMIC DNA]</scope>
    <source>
        <strain evidence="1 2">PTYR-5</strain>
    </source>
</reference>
<dbReference type="EMBL" id="VDMN01000001">
    <property type="protein sequence ID" value="TNM64987.1"/>
    <property type="molecule type" value="Genomic_DNA"/>
</dbReference>
<evidence type="ECO:0000313" key="2">
    <source>
        <dbReference type="Proteomes" id="UP000311605"/>
    </source>
</evidence>
<comment type="caution">
    <text evidence="1">The sequence shown here is derived from an EMBL/GenBank/DDBJ whole genome shotgun (WGS) entry which is preliminary data.</text>
</comment>
<dbReference type="Proteomes" id="UP000311605">
    <property type="component" value="Unassembled WGS sequence"/>
</dbReference>
<dbReference type="AlphaFoldDB" id="A0A5C4XNQ8"/>
<keyword evidence="2" id="KW-1185">Reference proteome</keyword>